<evidence type="ECO:0000313" key="4">
    <source>
        <dbReference type="Proteomes" id="UP000198341"/>
    </source>
</evidence>
<comment type="similarity">
    <text evidence="1">Belongs to the neutral sphingomyelinase family.</text>
</comment>
<dbReference type="KEGG" id="bpg:Bathy02g05310"/>
<dbReference type="EMBL" id="FO082277">
    <property type="protein sequence ID" value="CCO15237.1"/>
    <property type="molecule type" value="Genomic_DNA"/>
</dbReference>
<dbReference type="GO" id="GO:0004767">
    <property type="term" value="F:sphingomyelin phosphodiesterase activity"/>
    <property type="evidence" value="ECO:0007669"/>
    <property type="project" value="InterPro"/>
</dbReference>
<accession>K8EBD2</accession>
<dbReference type="Proteomes" id="UP000198341">
    <property type="component" value="Chromosome 2"/>
</dbReference>
<dbReference type="InterPro" id="IPR036691">
    <property type="entry name" value="Endo/exonu/phosph_ase_sf"/>
</dbReference>
<dbReference type="InterPro" id="IPR005135">
    <property type="entry name" value="Endo/exonuclease/phosphatase"/>
</dbReference>
<dbReference type="OrthoDB" id="40902at2759"/>
<dbReference type="GeneID" id="19017644"/>
<name>K8EBD2_9CHLO</name>
<sequence length="348" mass="39019">MCLFSSCCATEDDIDETDCGECSQQCEFIEEIAHFCSSSVSSSSSSLRETSYVFFSLNCQLLRGVCRGQGGRPSYLLLRAACLANRLASIEEFVDAIALQECFDEESTSLLIRKLSAYFPHVIRGKAKSGLVILSKLPVRHSVFHEFKTSSGGERLFFNKGVLGVALSDPDEDTTVCMFNAHLQSDFWRESRETREEQAKEMKTFVQKSIHSRVFVGSASSDVIDAAVVCGDLNCIAGSAEYEKIMEVLGGEKQTFRDTLPIGDDDDESLQTFPECMYSLKKGRYVVVDETTKKKRLDYIFEISEEGEVKMSRRRKTKARVVRALRDDNNVPLSDHRGIIAAIERVYN</sequence>
<dbReference type="PANTHER" id="PTHR16320">
    <property type="entry name" value="SPHINGOMYELINASE FAMILY MEMBER"/>
    <property type="match status" value="1"/>
</dbReference>
<dbReference type="eggNOG" id="ENOG502RY4M">
    <property type="taxonomic scope" value="Eukaryota"/>
</dbReference>
<gene>
    <name evidence="3" type="ORF">Bathy02g05310</name>
</gene>
<dbReference type="SUPFAM" id="SSF56219">
    <property type="entry name" value="DNase I-like"/>
    <property type="match status" value="1"/>
</dbReference>
<dbReference type="PANTHER" id="PTHR16320:SF23">
    <property type="entry name" value="SPHINGOMYELINASE C 1"/>
    <property type="match status" value="1"/>
</dbReference>
<evidence type="ECO:0000256" key="1">
    <source>
        <dbReference type="ARBA" id="ARBA00006335"/>
    </source>
</evidence>
<proteinExistence type="inferred from homology"/>
<protein>
    <recommendedName>
        <fullName evidence="2">Endonuclease/exonuclease/phosphatase domain-containing protein</fullName>
    </recommendedName>
</protein>
<dbReference type="InterPro" id="IPR038772">
    <property type="entry name" value="Sph/SMPD2-like"/>
</dbReference>
<feature type="domain" description="Endonuclease/exonuclease/phosphatase" evidence="2">
    <location>
        <begin position="78"/>
        <end position="300"/>
    </location>
</feature>
<dbReference type="RefSeq" id="XP_007514997.1">
    <property type="nucleotide sequence ID" value="XM_007514935.1"/>
</dbReference>
<reference evidence="3 4" key="1">
    <citation type="submission" date="2011-10" db="EMBL/GenBank/DDBJ databases">
        <authorList>
            <person name="Genoscope - CEA"/>
        </authorList>
    </citation>
    <scope>NUCLEOTIDE SEQUENCE [LARGE SCALE GENOMIC DNA]</scope>
    <source>
        <strain evidence="3 4">RCC 1105</strain>
    </source>
</reference>
<evidence type="ECO:0000313" key="3">
    <source>
        <dbReference type="EMBL" id="CCO15237.1"/>
    </source>
</evidence>
<evidence type="ECO:0000259" key="2">
    <source>
        <dbReference type="Pfam" id="PF03372"/>
    </source>
</evidence>
<keyword evidence="4" id="KW-1185">Reference proteome</keyword>
<dbReference type="Pfam" id="PF03372">
    <property type="entry name" value="Exo_endo_phos"/>
    <property type="match status" value="1"/>
</dbReference>
<organism evidence="3 4">
    <name type="scientific">Bathycoccus prasinos</name>
    <dbReference type="NCBI Taxonomy" id="41875"/>
    <lineage>
        <taxon>Eukaryota</taxon>
        <taxon>Viridiplantae</taxon>
        <taxon>Chlorophyta</taxon>
        <taxon>Mamiellophyceae</taxon>
        <taxon>Mamiellales</taxon>
        <taxon>Bathycoccaceae</taxon>
        <taxon>Bathycoccus</taxon>
    </lineage>
</organism>
<dbReference type="Gene3D" id="3.60.10.10">
    <property type="entry name" value="Endonuclease/exonuclease/phosphatase"/>
    <property type="match status" value="1"/>
</dbReference>
<dbReference type="AlphaFoldDB" id="K8EBD2"/>